<protein>
    <submittedName>
        <fullName evidence="1">DUF4917 family protein</fullName>
    </submittedName>
</protein>
<dbReference type="Proteomes" id="UP001500843">
    <property type="component" value="Unassembled WGS sequence"/>
</dbReference>
<reference evidence="2" key="1">
    <citation type="journal article" date="2019" name="Int. J. Syst. Evol. Microbiol.">
        <title>The Global Catalogue of Microorganisms (GCM) 10K type strain sequencing project: providing services to taxonomists for standard genome sequencing and annotation.</title>
        <authorList>
            <consortium name="The Broad Institute Genomics Platform"/>
            <consortium name="The Broad Institute Genome Sequencing Center for Infectious Disease"/>
            <person name="Wu L."/>
            <person name="Ma J."/>
        </authorList>
    </citation>
    <scope>NUCLEOTIDE SEQUENCE [LARGE SCALE GENOMIC DNA]</scope>
    <source>
        <strain evidence="2">JCM 17975</strain>
    </source>
</reference>
<sequence length="344" mass="38094">MAATLSTLGSVTAIDAELESWSDLSSDGSWPTLLLGNGASMNIWPAFGYDSLFEKATLSVSARHIFGPVGTNFETALEYIQHARVVLQALRKPVDAVGALYDEIRDSLFNVVNDAHMEWGLLSDECATVVADALKFHSAVFTTNYDLLIYWSLMSGDRQHLQGTTDLFSGQDELRFNPGLFARTTFYYLHGAIHLWQDDDGVNGKWASREGRSLRQIASQYRPDSQIRPLFVSEGTSEEKLRTIRRSPYLSHCLNALTADAGDIVVFGHSLSIQDKHIRDALRVGHTAGRRIAFSVRPGGEAAVQRRKAELYDQFRGLQPRFFDATTHPLGNPALAVDAPTADF</sequence>
<gene>
    <name evidence="1" type="ORF">GCM10023198_12230</name>
</gene>
<evidence type="ECO:0000313" key="2">
    <source>
        <dbReference type="Proteomes" id="UP001500843"/>
    </source>
</evidence>
<comment type="caution">
    <text evidence="1">The sequence shown here is derived from an EMBL/GenBank/DDBJ whole genome shotgun (WGS) entry which is preliminary data.</text>
</comment>
<dbReference type="Pfam" id="PF16263">
    <property type="entry name" value="DUF4917"/>
    <property type="match status" value="1"/>
</dbReference>
<dbReference type="InterPro" id="IPR032581">
    <property type="entry name" value="DUF4917"/>
</dbReference>
<dbReference type="EMBL" id="BAABHM010000006">
    <property type="protein sequence ID" value="GAA4694121.1"/>
    <property type="molecule type" value="Genomic_DNA"/>
</dbReference>
<organism evidence="1 2">
    <name type="scientific">Promicromonospora umidemergens</name>
    <dbReference type="NCBI Taxonomy" id="629679"/>
    <lineage>
        <taxon>Bacteria</taxon>
        <taxon>Bacillati</taxon>
        <taxon>Actinomycetota</taxon>
        <taxon>Actinomycetes</taxon>
        <taxon>Micrococcales</taxon>
        <taxon>Promicromonosporaceae</taxon>
        <taxon>Promicromonospora</taxon>
    </lineage>
</organism>
<proteinExistence type="predicted"/>
<evidence type="ECO:0000313" key="1">
    <source>
        <dbReference type="EMBL" id="GAA4694121.1"/>
    </source>
</evidence>
<keyword evidence="2" id="KW-1185">Reference proteome</keyword>
<accession>A0ABP8WR84</accession>
<name>A0ABP8WR84_9MICO</name>